<gene>
    <name evidence="2" type="ORF">SAMN05216187_10858</name>
</gene>
<evidence type="ECO:0000313" key="3">
    <source>
        <dbReference type="Proteomes" id="UP000242700"/>
    </source>
</evidence>
<accession>A0A1G9BMP7</accession>
<dbReference type="Proteomes" id="UP000242700">
    <property type="component" value="Unassembled WGS sequence"/>
</dbReference>
<dbReference type="InterPro" id="IPR016181">
    <property type="entry name" value="Acyl_CoA_acyltransferase"/>
</dbReference>
<name>A0A1G9BMP7_9STAP</name>
<dbReference type="GO" id="GO:0045150">
    <property type="term" value="P:acetoin catabolic process"/>
    <property type="evidence" value="ECO:0007669"/>
    <property type="project" value="InterPro"/>
</dbReference>
<proteinExistence type="predicted"/>
<dbReference type="PIRSF" id="PIRSF021278">
    <property type="entry name" value="AcuA"/>
    <property type="match status" value="1"/>
</dbReference>
<dbReference type="STRING" id="586411.SAMN05216187_10858"/>
<protein>
    <submittedName>
        <fullName evidence="2">Acetoin utilization protein AcuA</fullName>
    </submittedName>
</protein>
<dbReference type="InterPro" id="IPR024699">
    <property type="entry name" value="AcuA"/>
</dbReference>
<dbReference type="Gene3D" id="3.40.630.30">
    <property type="match status" value="1"/>
</dbReference>
<dbReference type="OrthoDB" id="5416633at2"/>
<dbReference type="AlphaFoldDB" id="A0A1G9BMP7"/>
<reference evidence="3" key="1">
    <citation type="submission" date="2016-10" db="EMBL/GenBank/DDBJ databases">
        <authorList>
            <person name="Varghese N."/>
            <person name="Submissions S."/>
        </authorList>
    </citation>
    <scope>NUCLEOTIDE SEQUENCE [LARGE SCALE GENOMIC DNA]</scope>
    <source>
        <strain evidence="3">CGMCC 1.8911</strain>
    </source>
</reference>
<dbReference type="GO" id="GO:0019152">
    <property type="term" value="F:acetoin dehydrogenase (NAD+) activity"/>
    <property type="evidence" value="ECO:0007669"/>
    <property type="project" value="InterPro"/>
</dbReference>
<organism evidence="2 3">
    <name type="scientific">Jeotgalicoccus aerolatus</name>
    <dbReference type="NCBI Taxonomy" id="709510"/>
    <lineage>
        <taxon>Bacteria</taxon>
        <taxon>Bacillati</taxon>
        <taxon>Bacillota</taxon>
        <taxon>Bacilli</taxon>
        <taxon>Bacillales</taxon>
        <taxon>Staphylococcaceae</taxon>
        <taxon>Jeotgalicoccus</taxon>
    </lineage>
</organism>
<dbReference type="RefSeq" id="WP_092598357.1">
    <property type="nucleotide sequence ID" value="NZ_FNFI01000008.1"/>
</dbReference>
<dbReference type="EMBL" id="FNFI01000008">
    <property type="protein sequence ID" value="SDK40693.1"/>
    <property type="molecule type" value="Genomic_DNA"/>
</dbReference>
<dbReference type="Pfam" id="PF00583">
    <property type="entry name" value="Acetyltransf_1"/>
    <property type="match status" value="1"/>
</dbReference>
<dbReference type="SUPFAM" id="SSF55729">
    <property type="entry name" value="Acyl-CoA N-acyltransferases (Nat)"/>
    <property type="match status" value="1"/>
</dbReference>
<dbReference type="PROSITE" id="PS51186">
    <property type="entry name" value="GNAT"/>
    <property type="match status" value="1"/>
</dbReference>
<evidence type="ECO:0000313" key="2">
    <source>
        <dbReference type="EMBL" id="SDK40693.1"/>
    </source>
</evidence>
<sequence length="210" mass="24674">MRHQKHYFKTETKTDTDTVIIEGPLDSETLKSYTFDDNLNAFRRPSEQFQALLEIADLPEGRIIVSQIDKHIVGYIILLHPDPLERWSDGNHEFIMELGAIEVAHQHRSLGLAGKMLELSVRDNFVENYIIITTEYYWHWDLKNSGLDVYEYKNLMIRLMQRAGFEVFQTNDPEITGHPANTLMARIGKNITDKEMQQFDEIRFKNRFLI</sequence>
<evidence type="ECO:0000259" key="1">
    <source>
        <dbReference type="PROSITE" id="PS51186"/>
    </source>
</evidence>
<feature type="domain" description="N-acetyltransferase" evidence="1">
    <location>
        <begin position="28"/>
        <end position="189"/>
    </location>
</feature>
<dbReference type="GO" id="GO:0016747">
    <property type="term" value="F:acyltransferase activity, transferring groups other than amino-acyl groups"/>
    <property type="evidence" value="ECO:0007669"/>
    <property type="project" value="InterPro"/>
</dbReference>
<dbReference type="InterPro" id="IPR000182">
    <property type="entry name" value="GNAT_dom"/>
</dbReference>